<feature type="transmembrane region" description="Helical" evidence="5">
    <location>
        <begin position="180"/>
        <end position="198"/>
    </location>
</feature>
<evidence type="ECO:0000256" key="2">
    <source>
        <dbReference type="ARBA" id="ARBA00022692"/>
    </source>
</evidence>
<dbReference type="PANTHER" id="PTHR10783">
    <property type="entry name" value="XENOTROPIC AND POLYTROPIC RETROVIRUS RECEPTOR 1-RELATED"/>
    <property type="match status" value="1"/>
</dbReference>
<evidence type="ECO:0000259" key="6">
    <source>
        <dbReference type="PROSITE" id="PS51380"/>
    </source>
</evidence>
<feature type="transmembrane region" description="Helical" evidence="5">
    <location>
        <begin position="106"/>
        <end position="127"/>
    </location>
</feature>
<sequence length="394" mass="46345">MRANRKKGLNTLRPKAKKEKHKVTASLGFFAGCTVALIFALIMSVRTRKIVEKDGHGQYMETMFPLYSFFGFIVLHMLFYAGNIYFWKKYKINYQFIFGFKAGTELGYREVLLLSFGLSVMALASVHSNLDMDIDPKTNNYKHFTELIPLILVILIFVIMICPFNIIYRSSRYFFLKCSIHTFFALLYKVVLSDFFVADHFTSQVQSFRNIEFYICYYSSSGYKLREHDCNKNTTFNVFTYILAPLPFWWRILQCVRRFFEEKDVIQGWNSLKYFAIVVSFVTRTAYGKNNSNEKSTNPWLRDKLIVPYKSFYYAAIALNVLLRFSWIQIVLDLEVPFLHEQSMIAVIAILEIVHHGVLNFFRLENEHLNNVGKYRAFKSVPLPFNYEDDEDND</sequence>
<dbReference type="InterPro" id="IPR004342">
    <property type="entry name" value="EXS_C"/>
</dbReference>
<dbReference type="EMBL" id="JAUIZM010000006">
    <property type="protein sequence ID" value="KAK1379554.1"/>
    <property type="molecule type" value="Genomic_DNA"/>
</dbReference>
<gene>
    <name evidence="7" type="ORF">POM88_026298</name>
</gene>
<dbReference type="PROSITE" id="PS51380">
    <property type="entry name" value="EXS"/>
    <property type="match status" value="1"/>
</dbReference>
<keyword evidence="4 5" id="KW-0472">Membrane</keyword>
<feature type="domain" description="EXS" evidence="6">
    <location>
        <begin position="169"/>
        <end position="394"/>
    </location>
</feature>
<comment type="caution">
    <text evidence="7">The sequence shown here is derived from an EMBL/GenBank/DDBJ whole genome shotgun (WGS) entry which is preliminary data.</text>
</comment>
<dbReference type="GO" id="GO:0005802">
    <property type="term" value="C:trans-Golgi network"/>
    <property type="evidence" value="ECO:0007669"/>
    <property type="project" value="TreeGrafter"/>
</dbReference>
<dbReference type="GO" id="GO:0000822">
    <property type="term" value="F:inositol hexakisphosphate binding"/>
    <property type="evidence" value="ECO:0007669"/>
    <property type="project" value="TreeGrafter"/>
</dbReference>
<feature type="transmembrane region" description="Helical" evidence="5">
    <location>
        <begin position="312"/>
        <end position="332"/>
    </location>
</feature>
<accession>A0AAD8I5J8</accession>
<dbReference type="Proteomes" id="UP001237642">
    <property type="component" value="Unassembled WGS sequence"/>
</dbReference>
<evidence type="ECO:0000256" key="1">
    <source>
        <dbReference type="ARBA" id="ARBA00004141"/>
    </source>
</evidence>
<evidence type="ECO:0000313" key="7">
    <source>
        <dbReference type="EMBL" id="KAK1379554.1"/>
    </source>
</evidence>
<proteinExistence type="predicted"/>
<name>A0AAD8I5J8_9APIA</name>
<evidence type="ECO:0000313" key="8">
    <source>
        <dbReference type="Proteomes" id="UP001237642"/>
    </source>
</evidence>
<keyword evidence="8" id="KW-1185">Reference proteome</keyword>
<dbReference type="PANTHER" id="PTHR10783:SF4">
    <property type="entry name" value="PHOSPHATE TRANSPORTER PHO1 HOMOLOG 3"/>
    <property type="match status" value="1"/>
</dbReference>
<keyword evidence="3 5" id="KW-1133">Transmembrane helix</keyword>
<evidence type="ECO:0000256" key="5">
    <source>
        <dbReference type="SAM" id="Phobius"/>
    </source>
</evidence>
<protein>
    <submittedName>
        <fullName evidence="7">EXS domain-containing protein</fullName>
    </submittedName>
</protein>
<feature type="transmembrane region" description="Helical" evidence="5">
    <location>
        <begin position="234"/>
        <end position="253"/>
    </location>
</feature>
<dbReference type="GO" id="GO:0006817">
    <property type="term" value="P:phosphate ion transport"/>
    <property type="evidence" value="ECO:0007669"/>
    <property type="project" value="TreeGrafter"/>
</dbReference>
<dbReference type="AlphaFoldDB" id="A0AAD8I5J8"/>
<organism evidence="7 8">
    <name type="scientific">Heracleum sosnowskyi</name>
    <dbReference type="NCBI Taxonomy" id="360622"/>
    <lineage>
        <taxon>Eukaryota</taxon>
        <taxon>Viridiplantae</taxon>
        <taxon>Streptophyta</taxon>
        <taxon>Embryophyta</taxon>
        <taxon>Tracheophyta</taxon>
        <taxon>Spermatophyta</taxon>
        <taxon>Magnoliopsida</taxon>
        <taxon>eudicotyledons</taxon>
        <taxon>Gunneridae</taxon>
        <taxon>Pentapetalae</taxon>
        <taxon>asterids</taxon>
        <taxon>campanulids</taxon>
        <taxon>Apiales</taxon>
        <taxon>Apiaceae</taxon>
        <taxon>Apioideae</taxon>
        <taxon>apioid superclade</taxon>
        <taxon>Tordylieae</taxon>
        <taxon>Tordyliinae</taxon>
        <taxon>Heracleum</taxon>
    </lineage>
</organism>
<comment type="subcellular location">
    <subcellularLocation>
        <location evidence="1">Membrane</location>
        <topology evidence="1">Multi-pass membrane protein</topology>
    </subcellularLocation>
</comment>
<evidence type="ECO:0000256" key="3">
    <source>
        <dbReference type="ARBA" id="ARBA00022989"/>
    </source>
</evidence>
<evidence type="ECO:0000256" key="4">
    <source>
        <dbReference type="ARBA" id="ARBA00023136"/>
    </source>
</evidence>
<dbReference type="GO" id="GO:0005886">
    <property type="term" value="C:plasma membrane"/>
    <property type="evidence" value="ECO:0007669"/>
    <property type="project" value="TreeGrafter"/>
</dbReference>
<feature type="transmembrane region" description="Helical" evidence="5">
    <location>
        <begin position="64"/>
        <end position="86"/>
    </location>
</feature>
<reference evidence="7" key="1">
    <citation type="submission" date="2023-02" db="EMBL/GenBank/DDBJ databases">
        <title>Genome of toxic invasive species Heracleum sosnowskyi carries increased number of genes despite the absence of recent whole-genome duplications.</title>
        <authorList>
            <person name="Schelkunov M."/>
            <person name="Shtratnikova V."/>
            <person name="Makarenko M."/>
            <person name="Klepikova A."/>
            <person name="Omelchenko D."/>
            <person name="Novikova G."/>
            <person name="Obukhova E."/>
            <person name="Bogdanov V."/>
            <person name="Penin A."/>
            <person name="Logacheva M."/>
        </authorList>
    </citation>
    <scope>NUCLEOTIDE SEQUENCE</scope>
    <source>
        <strain evidence="7">Hsosn_3</strain>
        <tissue evidence="7">Leaf</tissue>
    </source>
</reference>
<keyword evidence="2 5" id="KW-0812">Transmembrane</keyword>
<dbReference type="GO" id="GO:0016036">
    <property type="term" value="P:cellular response to phosphate starvation"/>
    <property type="evidence" value="ECO:0007669"/>
    <property type="project" value="TreeGrafter"/>
</dbReference>
<reference evidence="7" key="2">
    <citation type="submission" date="2023-05" db="EMBL/GenBank/DDBJ databases">
        <authorList>
            <person name="Schelkunov M.I."/>
        </authorList>
    </citation>
    <scope>NUCLEOTIDE SEQUENCE</scope>
    <source>
        <strain evidence="7">Hsosn_3</strain>
        <tissue evidence="7">Leaf</tissue>
    </source>
</reference>
<feature type="transmembrane region" description="Helical" evidence="5">
    <location>
        <begin position="344"/>
        <end position="362"/>
    </location>
</feature>
<feature type="transmembrane region" description="Helical" evidence="5">
    <location>
        <begin position="147"/>
        <end position="168"/>
    </location>
</feature>
<feature type="transmembrane region" description="Helical" evidence="5">
    <location>
        <begin position="23"/>
        <end position="44"/>
    </location>
</feature>
<dbReference type="PROSITE" id="PS51257">
    <property type="entry name" value="PROKAR_LIPOPROTEIN"/>
    <property type="match status" value="1"/>
</dbReference>
<dbReference type="Pfam" id="PF03124">
    <property type="entry name" value="EXS"/>
    <property type="match status" value="2"/>
</dbReference>